<feature type="domain" description="Expansin-like CBD" evidence="5">
    <location>
        <begin position="180"/>
        <end position="263"/>
    </location>
</feature>
<organism evidence="7 9">
    <name type="scientific">Vanilla planifolia</name>
    <name type="common">Vanilla</name>
    <dbReference type="NCBI Taxonomy" id="51239"/>
    <lineage>
        <taxon>Eukaryota</taxon>
        <taxon>Viridiplantae</taxon>
        <taxon>Streptophyta</taxon>
        <taxon>Embryophyta</taxon>
        <taxon>Tracheophyta</taxon>
        <taxon>Spermatophyta</taxon>
        <taxon>Magnoliopsida</taxon>
        <taxon>Liliopsida</taxon>
        <taxon>Asparagales</taxon>
        <taxon>Orchidaceae</taxon>
        <taxon>Vanilloideae</taxon>
        <taxon>Vanilleae</taxon>
        <taxon>Vanilla</taxon>
    </lineage>
</organism>
<dbReference type="GO" id="GO:0005576">
    <property type="term" value="C:extracellular region"/>
    <property type="evidence" value="ECO:0007669"/>
    <property type="project" value="UniProtKB-SubCell"/>
</dbReference>
<dbReference type="Proteomes" id="UP000636800">
    <property type="component" value="Chromosome 7"/>
</dbReference>
<sequence>MPPLPLPSLFGRRLPIGAHISPRPPSPLPPLLSQVRFSLSLYLGSSAHVWHNVLELIRFKAGACGYGSTALGFNQGYLAAASLSLYRAGVGCGSCFQVRCLDPEICRPTGTKVVVTDLNRSNLTAFALSPRAFAAMARPNSAARLNHLGSIIAVEYKRVPCEYPNRNLSLRVEETSRRPRSLTFKVLYQGGQTDIVAVDVARVGSPAWQFMTRTYGAVWATNRAPDGPLQFRFVVTGGYDGKWVWAPEEVLPADWLAGQVYDAGVRITDIAQEGCFPCAEEWH</sequence>
<dbReference type="AlphaFoldDB" id="A0A835QNW5"/>
<name>A0A835QNW5_VANPL</name>
<dbReference type="Pfam" id="PF01357">
    <property type="entry name" value="Expansin_C"/>
    <property type="match status" value="1"/>
</dbReference>
<dbReference type="Gene3D" id="2.40.40.10">
    <property type="entry name" value="RlpA-like domain"/>
    <property type="match status" value="1"/>
</dbReference>
<dbReference type="PANTHER" id="PTHR31692:SF4">
    <property type="entry name" value="EXPANSIN-LIKE A1-RELATED"/>
    <property type="match status" value="1"/>
</dbReference>
<evidence type="ECO:0008006" key="10">
    <source>
        <dbReference type="Google" id="ProtNLM"/>
    </source>
</evidence>
<dbReference type="InterPro" id="IPR036908">
    <property type="entry name" value="RlpA-like_sf"/>
</dbReference>
<proteinExistence type="inferred from homology"/>
<evidence type="ECO:0000313" key="8">
    <source>
        <dbReference type="Proteomes" id="UP000636800"/>
    </source>
</evidence>
<keyword evidence="2" id="KW-0964">Secreted</keyword>
<evidence type="ECO:0000313" key="7">
    <source>
        <dbReference type="EMBL" id="KAG0474451.1"/>
    </source>
</evidence>
<dbReference type="InterPro" id="IPR007112">
    <property type="entry name" value="Expansin/allergen_DPBB_dom"/>
</dbReference>
<gene>
    <name evidence="7" type="ORF">HPP92_014137</name>
    <name evidence="6" type="ORF">HPP92_014554</name>
</gene>
<dbReference type="InterPro" id="IPR009009">
    <property type="entry name" value="RlpA-like_DPBB"/>
</dbReference>
<comment type="caution">
    <text evidence="7">The sequence shown here is derived from an EMBL/GenBank/DDBJ whole genome shotgun (WGS) entry which is preliminary data.</text>
</comment>
<reference evidence="8 9" key="1">
    <citation type="journal article" date="2020" name="Nat. Food">
        <title>A phased Vanilla planifolia genome enables genetic improvement of flavour and production.</title>
        <authorList>
            <person name="Hasing T."/>
            <person name="Tang H."/>
            <person name="Brym M."/>
            <person name="Khazi F."/>
            <person name="Huang T."/>
            <person name="Chambers A.H."/>
        </authorList>
    </citation>
    <scope>NUCLEOTIDE SEQUENCE [LARGE SCALE GENOMIC DNA]</scope>
    <source>
        <tissue evidence="7">Leaf</tissue>
    </source>
</reference>
<keyword evidence="8" id="KW-1185">Reference proteome</keyword>
<dbReference type="SMART" id="SM00837">
    <property type="entry name" value="DPBB_1"/>
    <property type="match status" value="1"/>
</dbReference>
<dbReference type="Proteomes" id="UP000639772">
    <property type="component" value="Chromosome 7"/>
</dbReference>
<evidence type="ECO:0000256" key="1">
    <source>
        <dbReference type="ARBA" id="ARBA00004613"/>
    </source>
</evidence>
<comment type="subcellular location">
    <subcellularLocation>
        <location evidence="1">Secreted</location>
    </subcellularLocation>
</comment>
<evidence type="ECO:0000313" key="6">
    <source>
        <dbReference type="EMBL" id="KAG0472697.1"/>
    </source>
</evidence>
<dbReference type="SUPFAM" id="SSF49590">
    <property type="entry name" value="PHL pollen allergen"/>
    <property type="match status" value="1"/>
</dbReference>
<dbReference type="PRINTS" id="PR01225">
    <property type="entry name" value="EXPANSNFAMLY"/>
</dbReference>
<feature type="domain" description="Expansin-like EG45" evidence="4">
    <location>
        <begin position="61"/>
        <end position="166"/>
    </location>
</feature>
<dbReference type="Pfam" id="PF03330">
    <property type="entry name" value="DPBB_1"/>
    <property type="match status" value="1"/>
</dbReference>
<dbReference type="EMBL" id="JADCNM010000007">
    <property type="protein sequence ID" value="KAG0474451.1"/>
    <property type="molecule type" value="Genomic_DNA"/>
</dbReference>
<dbReference type="InterPro" id="IPR007117">
    <property type="entry name" value="Expansin_CBD"/>
</dbReference>
<dbReference type="InterPro" id="IPR036749">
    <property type="entry name" value="Expansin_CBD_sf"/>
</dbReference>
<dbReference type="PROSITE" id="PS50842">
    <property type="entry name" value="EXPANSIN_EG45"/>
    <property type="match status" value="1"/>
</dbReference>
<evidence type="ECO:0000256" key="2">
    <source>
        <dbReference type="ARBA" id="ARBA00022525"/>
    </source>
</evidence>
<accession>A0A835QNW5</accession>
<evidence type="ECO:0000259" key="5">
    <source>
        <dbReference type="PROSITE" id="PS50843"/>
    </source>
</evidence>
<evidence type="ECO:0000256" key="3">
    <source>
        <dbReference type="RuleBase" id="RU003460"/>
    </source>
</evidence>
<dbReference type="PANTHER" id="PTHR31692">
    <property type="entry name" value="EXPANSIN-B3"/>
    <property type="match status" value="1"/>
</dbReference>
<dbReference type="PROSITE" id="PS50843">
    <property type="entry name" value="EXPANSIN_CBD"/>
    <property type="match status" value="1"/>
</dbReference>
<protein>
    <recommendedName>
        <fullName evidence="10">Expansin-like A2</fullName>
    </recommendedName>
</protein>
<dbReference type="InterPro" id="IPR007118">
    <property type="entry name" value="Expan_Lol_pI"/>
</dbReference>
<evidence type="ECO:0000259" key="4">
    <source>
        <dbReference type="PROSITE" id="PS50842"/>
    </source>
</evidence>
<comment type="similarity">
    <text evidence="3">Belongs to the expansin family.</text>
</comment>
<dbReference type="OrthoDB" id="5823761at2759"/>
<evidence type="ECO:0000313" key="9">
    <source>
        <dbReference type="Proteomes" id="UP000639772"/>
    </source>
</evidence>
<dbReference type="EMBL" id="JADCNL010000007">
    <property type="protein sequence ID" value="KAG0472697.1"/>
    <property type="molecule type" value="Genomic_DNA"/>
</dbReference>
<dbReference type="Gene3D" id="2.60.40.760">
    <property type="entry name" value="Expansin, cellulose-binding-like domain"/>
    <property type="match status" value="1"/>
</dbReference>
<dbReference type="SUPFAM" id="SSF50685">
    <property type="entry name" value="Barwin-like endoglucanases"/>
    <property type="match status" value="1"/>
</dbReference>